<dbReference type="PANTHER" id="PTHR12788:SF10">
    <property type="entry name" value="PROTEIN-TYROSINE SULFOTRANSFERASE"/>
    <property type="match status" value="1"/>
</dbReference>
<dbReference type="PANTHER" id="PTHR12788">
    <property type="entry name" value="PROTEIN-TYROSINE SULFOTRANSFERASE 2"/>
    <property type="match status" value="1"/>
</dbReference>
<proteinExistence type="predicted"/>
<dbReference type="SUPFAM" id="SSF52540">
    <property type="entry name" value="P-loop containing nucleoside triphosphate hydrolases"/>
    <property type="match status" value="1"/>
</dbReference>
<dbReference type="Gene3D" id="3.40.50.300">
    <property type="entry name" value="P-loop containing nucleotide triphosphate hydrolases"/>
    <property type="match status" value="1"/>
</dbReference>
<evidence type="ECO:0000313" key="2">
    <source>
        <dbReference type="EMBL" id="VFJ69840.1"/>
    </source>
</evidence>
<dbReference type="Pfam" id="PF13469">
    <property type="entry name" value="Sulfotransfer_3"/>
    <property type="match status" value="1"/>
</dbReference>
<dbReference type="EMBL" id="CAADFE010000020">
    <property type="protein sequence ID" value="VFJ69840.1"/>
    <property type="molecule type" value="Genomic_DNA"/>
</dbReference>
<keyword evidence="1 2" id="KW-0808">Transferase</keyword>
<accession>A0A450TPH0</accession>
<dbReference type="GO" id="GO:0008476">
    <property type="term" value="F:protein-tyrosine sulfotransferase activity"/>
    <property type="evidence" value="ECO:0007669"/>
    <property type="project" value="InterPro"/>
</dbReference>
<sequence>MQLAEKKYQRPVLMVPLRRCGSHAIRLRLNLSRDFYAPYPLHIVDFMPLVPHYGDLENDDHYFRMIVDVVNLQAINMVKWDIPFDPNEVFEVIKNEPRSVHRIVWELLFKVGRHNHARVVMDKSLDNIHYANELMKLFDDMLFLNVVRDPRAQVSSMTRAIIHDFDPLLNALMWVQAHTLAHRLTEKHPERTLTIRYEDFINNQEKILRRICTFLSIDFSPDMLDASCLEEGRKIAAMSALWESNASPPIKANMDKFKQQLDMEAIERIETVGGELMDFYGYERITPGDAAITPEIIDQARERSNTEKKKAWETLRHNDRRDWELRQLRNDFLAMTKTRVLRDFGS</sequence>
<reference evidence="2" key="1">
    <citation type="submission" date="2019-02" db="EMBL/GenBank/DDBJ databases">
        <authorList>
            <person name="Gruber-Vodicka R. H."/>
            <person name="Seah K. B. B."/>
        </authorList>
    </citation>
    <scope>NUCLEOTIDE SEQUENCE</scope>
    <source>
        <strain evidence="2">BECK_BZ131</strain>
    </source>
</reference>
<evidence type="ECO:0000256" key="1">
    <source>
        <dbReference type="ARBA" id="ARBA00022679"/>
    </source>
</evidence>
<protein>
    <submittedName>
        <fullName evidence="2">Sulfotransferase family protein</fullName>
    </submittedName>
</protein>
<dbReference type="InterPro" id="IPR027417">
    <property type="entry name" value="P-loop_NTPase"/>
</dbReference>
<organism evidence="2">
    <name type="scientific">Candidatus Kentrum sp. FW</name>
    <dbReference type="NCBI Taxonomy" id="2126338"/>
    <lineage>
        <taxon>Bacteria</taxon>
        <taxon>Pseudomonadati</taxon>
        <taxon>Pseudomonadota</taxon>
        <taxon>Gammaproteobacteria</taxon>
        <taxon>Candidatus Kentrum</taxon>
    </lineage>
</organism>
<dbReference type="InterPro" id="IPR026634">
    <property type="entry name" value="TPST-like"/>
</dbReference>
<name>A0A450TPH0_9GAMM</name>
<gene>
    <name evidence="2" type="ORF">BECKFW1821C_GA0114237_102018</name>
</gene>
<dbReference type="AlphaFoldDB" id="A0A450TPH0"/>